<feature type="non-terminal residue" evidence="2">
    <location>
        <position position="69"/>
    </location>
</feature>
<dbReference type="InterPro" id="IPR038717">
    <property type="entry name" value="Tc1-like_DDE_dom"/>
</dbReference>
<feature type="non-terminal residue" evidence="2">
    <location>
        <position position="1"/>
    </location>
</feature>
<dbReference type="EMBL" id="MU129247">
    <property type="protein sequence ID" value="KAF9504245.1"/>
    <property type="molecule type" value="Genomic_DNA"/>
</dbReference>
<accession>A0A9P6AE46</accession>
<dbReference type="Gene3D" id="3.30.420.10">
    <property type="entry name" value="Ribonuclease H-like superfamily/Ribonuclease H"/>
    <property type="match status" value="1"/>
</dbReference>
<reference evidence="2" key="1">
    <citation type="journal article" date="2020" name="Nat. Commun.">
        <title>Large-scale genome sequencing of mycorrhizal fungi provides insights into the early evolution of symbiotic traits.</title>
        <authorList>
            <person name="Miyauchi S."/>
            <person name="Kiss E."/>
            <person name="Kuo A."/>
            <person name="Drula E."/>
            <person name="Kohler A."/>
            <person name="Sanchez-Garcia M."/>
            <person name="Morin E."/>
            <person name="Andreopoulos B."/>
            <person name="Barry K.W."/>
            <person name="Bonito G."/>
            <person name="Buee M."/>
            <person name="Carver A."/>
            <person name="Chen C."/>
            <person name="Cichocki N."/>
            <person name="Clum A."/>
            <person name="Culley D."/>
            <person name="Crous P.W."/>
            <person name="Fauchery L."/>
            <person name="Girlanda M."/>
            <person name="Hayes R.D."/>
            <person name="Keri Z."/>
            <person name="LaButti K."/>
            <person name="Lipzen A."/>
            <person name="Lombard V."/>
            <person name="Magnuson J."/>
            <person name="Maillard F."/>
            <person name="Murat C."/>
            <person name="Nolan M."/>
            <person name="Ohm R.A."/>
            <person name="Pangilinan J."/>
            <person name="Pereira M.F."/>
            <person name="Perotto S."/>
            <person name="Peter M."/>
            <person name="Pfister S."/>
            <person name="Riley R."/>
            <person name="Sitrit Y."/>
            <person name="Stielow J.B."/>
            <person name="Szollosi G."/>
            <person name="Zifcakova L."/>
            <person name="Stursova M."/>
            <person name="Spatafora J.W."/>
            <person name="Tedersoo L."/>
            <person name="Vaario L.M."/>
            <person name="Yamada A."/>
            <person name="Yan M."/>
            <person name="Wang P."/>
            <person name="Xu J."/>
            <person name="Bruns T."/>
            <person name="Baldrian P."/>
            <person name="Vilgalys R."/>
            <person name="Dunand C."/>
            <person name="Henrissat B."/>
            <person name="Grigoriev I.V."/>
            <person name="Hibbett D."/>
            <person name="Nagy L.G."/>
            <person name="Martin F.M."/>
        </authorList>
    </citation>
    <scope>NUCLEOTIDE SEQUENCE</scope>
    <source>
        <strain evidence="2">UP504</strain>
    </source>
</reference>
<feature type="domain" description="Tc1-like transposase DDE" evidence="1">
    <location>
        <begin position="1"/>
        <end position="30"/>
    </location>
</feature>
<evidence type="ECO:0000313" key="3">
    <source>
        <dbReference type="Proteomes" id="UP000886523"/>
    </source>
</evidence>
<name>A0A9P6AE46_9AGAM</name>
<dbReference type="GO" id="GO:0003676">
    <property type="term" value="F:nucleic acid binding"/>
    <property type="evidence" value="ECO:0007669"/>
    <property type="project" value="InterPro"/>
</dbReference>
<gene>
    <name evidence="2" type="ORF">BS47DRAFT_1272959</name>
</gene>
<dbReference type="AlphaFoldDB" id="A0A9P6AE46"/>
<sequence>LVFLPPYSPDFNPIEEFFSSLKAWLRHNRDYVVGELSGTPMHEPHVVLLEGVCSVMPEKALGWFRHAGY</sequence>
<organism evidence="2 3">
    <name type="scientific">Hydnum rufescens UP504</name>
    <dbReference type="NCBI Taxonomy" id="1448309"/>
    <lineage>
        <taxon>Eukaryota</taxon>
        <taxon>Fungi</taxon>
        <taxon>Dikarya</taxon>
        <taxon>Basidiomycota</taxon>
        <taxon>Agaricomycotina</taxon>
        <taxon>Agaricomycetes</taxon>
        <taxon>Cantharellales</taxon>
        <taxon>Hydnaceae</taxon>
        <taxon>Hydnum</taxon>
    </lineage>
</organism>
<comment type="caution">
    <text evidence="2">The sequence shown here is derived from an EMBL/GenBank/DDBJ whole genome shotgun (WGS) entry which is preliminary data.</text>
</comment>
<keyword evidence="3" id="KW-1185">Reference proteome</keyword>
<dbReference type="Pfam" id="PF13358">
    <property type="entry name" value="DDE_3"/>
    <property type="match status" value="1"/>
</dbReference>
<dbReference type="Proteomes" id="UP000886523">
    <property type="component" value="Unassembled WGS sequence"/>
</dbReference>
<protein>
    <recommendedName>
        <fullName evidence="1">Tc1-like transposase DDE domain-containing protein</fullName>
    </recommendedName>
</protein>
<dbReference type="InterPro" id="IPR036397">
    <property type="entry name" value="RNaseH_sf"/>
</dbReference>
<proteinExistence type="predicted"/>
<dbReference type="OrthoDB" id="2266637at2759"/>
<evidence type="ECO:0000259" key="1">
    <source>
        <dbReference type="Pfam" id="PF13358"/>
    </source>
</evidence>
<evidence type="ECO:0000313" key="2">
    <source>
        <dbReference type="EMBL" id="KAF9504245.1"/>
    </source>
</evidence>